<dbReference type="AlphaFoldDB" id="A0A1U7D4Z5"/>
<proteinExistence type="predicted"/>
<keyword evidence="2" id="KW-1185">Reference proteome</keyword>
<reference evidence="1 2" key="1">
    <citation type="submission" date="2016-03" db="EMBL/GenBank/DDBJ databases">
        <title>Deep-sea bacteria in the southern Pacific.</title>
        <authorList>
            <person name="Tang K."/>
        </authorList>
    </citation>
    <scope>NUCLEOTIDE SEQUENCE [LARGE SCALE GENOMIC DNA]</scope>
    <source>
        <strain evidence="1 2">JLT2016</strain>
    </source>
</reference>
<accession>A0A1U7D4Z5</accession>
<dbReference type="EMBL" id="CP014796">
    <property type="protein sequence ID" value="APX23140.1"/>
    <property type="molecule type" value="Genomic_DNA"/>
</dbReference>
<organism evidence="1 2">
    <name type="scientific">Salipiger profundus</name>
    <dbReference type="NCBI Taxonomy" id="1229727"/>
    <lineage>
        <taxon>Bacteria</taxon>
        <taxon>Pseudomonadati</taxon>
        <taxon>Pseudomonadota</taxon>
        <taxon>Alphaproteobacteria</taxon>
        <taxon>Rhodobacterales</taxon>
        <taxon>Roseobacteraceae</taxon>
        <taxon>Salipiger</taxon>
    </lineage>
</organism>
<evidence type="ECO:0000313" key="1">
    <source>
        <dbReference type="EMBL" id="APX23140.1"/>
    </source>
</evidence>
<name>A0A1U7D4Z5_9RHOB</name>
<dbReference type="STRING" id="1229727.Ga0080559_TMP2344"/>
<protein>
    <submittedName>
        <fullName evidence="1">Uncharacterized protein</fullName>
    </submittedName>
</protein>
<gene>
    <name evidence="1" type="ORF">Ga0080559_TMP2344</name>
</gene>
<sequence length="68" mass="7258">MPTCCPQLVASRLLGTVLHASTGPPSSPGSLQRCRGTLKYRKNQIVSSCPAPESCFHGCRLQYGLSIP</sequence>
<dbReference type="Proteomes" id="UP000186559">
    <property type="component" value="Chromosome"/>
</dbReference>
<dbReference type="KEGG" id="tpro:Ga0080559_TMP2344"/>
<evidence type="ECO:0000313" key="2">
    <source>
        <dbReference type="Proteomes" id="UP000186559"/>
    </source>
</evidence>